<name>T2GCV8_MEGG1</name>
<dbReference type="KEGG" id="dgg:DGI_2366"/>
<proteinExistence type="predicted"/>
<dbReference type="OrthoDB" id="5318987at2"/>
<dbReference type="Gene3D" id="1.10.530.10">
    <property type="match status" value="1"/>
</dbReference>
<keyword evidence="2" id="KW-1185">Reference proteome</keyword>
<accession>T2GCV8</accession>
<organism evidence="1 2">
    <name type="scientific">Megalodesulfovibrio gigas (strain ATCC 19364 / DSM 1382 / NCIMB 9332 / VKM B-1759)</name>
    <name type="common">Desulfovibrio gigas</name>
    <dbReference type="NCBI Taxonomy" id="1121448"/>
    <lineage>
        <taxon>Bacteria</taxon>
        <taxon>Pseudomonadati</taxon>
        <taxon>Thermodesulfobacteriota</taxon>
        <taxon>Desulfovibrionia</taxon>
        <taxon>Desulfovibrionales</taxon>
        <taxon>Desulfovibrionaceae</taxon>
        <taxon>Megalodesulfovibrio</taxon>
    </lineage>
</organism>
<dbReference type="HOGENOM" id="CLU_073833_2_0_7"/>
<dbReference type="SUPFAM" id="SSF53955">
    <property type="entry name" value="Lysozyme-like"/>
    <property type="match status" value="1"/>
</dbReference>
<evidence type="ECO:0000313" key="2">
    <source>
        <dbReference type="Proteomes" id="UP000016587"/>
    </source>
</evidence>
<evidence type="ECO:0000313" key="1">
    <source>
        <dbReference type="EMBL" id="AGW14118.1"/>
    </source>
</evidence>
<dbReference type="AlphaFoldDB" id="T2GCV8"/>
<dbReference type="EMBL" id="CP006585">
    <property type="protein sequence ID" value="AGW14118.1"/>
    <property type="molecule type" value="Genomic_DNA"/>
</dbReference>
<dbReference type="RefSeq" id="WP_021761085.1">
    <property type="nucleotide sequence ID" value="NC_022444.1"/>
</dbReference>
<dbReference type="PANTHER" id="PTHR34408">
    <property type="entry name" value="FAMILY PROTEIN, PUTATIVE-RELATED"/>
    <property type="match status" value="1"/>
</dbReference>
<protein>
    <submittedName>
        <fullName evidence="1">Putative baseplate assembly protein W</fullName>
    </submittedName>
</protein>
<dbReference type="eggNOG" id="COG3179">
    <property type="taxonomic scope" value="Bacteria"/>
</dbReference>
<dbReference type="InterPro" id="IPR023346">
    <property type="entry name" value="Lysozyme-like_dom_sf"/>
</dbReference>
<dbReference type="PANTHER" id="PTHR34408:SF1">
    <property type="entry name" value="GLYCOSYL HYDROLASE FAMILY 19 DOMAIN-CONTAINING PROTEIN HI_1415"/>
    <property type="match status" value="1"/>
</dbReference>
<dbReference type="Proteomes" id="UP000016587">
    <property type="component" value="Chromosome"/>
</dbReference>
<sequence>MDIQTPIQATINRLCPAAEPDLVKAFDHAGDVLPGHGIGTRLRLQHFLAQVFHETGQLRRAEESLNYTTAARLMVVWPSRFKRPADAMPFVSNPQALANAVYGGRMGNTQPGDGWAYRGRGLLQLTGREMYARVGRAAGLDLETSPELACAPETALLVAATVWALKQCNASADQDDVAGVTRRINGGSNGLQDRTRLLKRIRTGQEWRA</sequence>
<reference evidence="1 2" key="1">
    <citation type="journal article" date="2013" name="J. Bacteriol.">
        <title>Roles of HynAB and Ech, the only two hydrogenases found in the model sulfate reducer Desulfovibrio gigas.</title>
        <authorList>
            <person name="Morais-Silva F.O."/>
            <person name="Santos C.I."/>
            <person name="Rodrigues R."/>
            <person name="Pereira I.A."/>
            <person name="Rodrigues-Pousada C."/>
        </authorList>
    </citation>
    <scope>NUCLEOTIDE SEQUENCE [LARGE SCALE GENOMIC DNA]</scope>
    <source>
        <strain evidence="2">ATCC 19364 / DSM 1382 / NCIMB 9332 / VKM B-1759</strain>
    </source>
</reference>
<gene>
    <name evidence="1" type="ORF">DGI_2366</name>
</gene>
<dbReference type="PATRIC" id="fig|1121448.10.peg.2319"/>
<dbReference type="STRING" id="1121448.DGI_2366"/>
<dbReference type="InterPro" id="IPR052354">
    <property type="entry name" value="Cell_Wall_Dynamics_Protein"/>
</dbReference>
<reference evidence="2" key="2">
    <citation type="submission" date="2013-07" db="EMBL/GenBank/DDBJ databases">
        <authorList>
            <person name="Morais-Silva F.O."/>
            <person name="Rezende A.M."/>
            <person name="Pimentel C."/>
            <person name="Resende D.M."/>
            <person name="Santos C.I."/>
            <person name="Clemente C."/>
            <person name="de Oliveira L.M."/>
            <person name="da Silva S.M."/>
            <person name="Costa D.A."/>
            <person name="Varela-Raposo A."/>
            <person name="Horacio E.C.A."/>
            <person name="Matos M."/>
            <person name="Flores O."/>
            <person name="Ruiz J.C."/>
            <person name="Rodrigues-Pousada C."/>
        </authorList>
    </citation>
    <scope>NUCLEOTIDE SEQUENCE [LARGE SCALE GENOMIC DNA]</scope>
    <source>
        <strain evidence="2">ATCC 19364 / DSM 1382 / NCIMB 9332 / VKM B-1759</strain>
    </source>
</reference>